<gene>
    <name evidence="1" type="ORF">POM88_043546</name>
</gene>
<evidence type="ECO:0000313" key="1">
    <source>
        <dbReference type="EMBL" id="KAK1359072.1"/>
    </source>
</evidence>
<accession>A0AAD8M4D9</accession>
<comment type="caution">
    <text evidence="1">The sequence shown here is derived from an EMBL/GenBank/DDBJ whole genome shotgun (WGS) entry which is preliminary data.</text>
</comment>
<sequence>MIDPILGAVSPVSNLFVFDFFSPSFDLLVDLVNDTLCALALAIIPSGAGASSSDPSPLQAKDLDPTGWELALVSTPGSNISSVQDRQLAGGLDTLTLSSLYYYWVIGADEDLSDGRC</sequence>
<dbReference type="EMBL" id="JAUIZM010000010">
    <property type="protein sequence ID" value="KAK1359072.1"/>
    <property type="molecule type" value="Genomic_DNA"/>
</dbReference>
<keyword evidence="2" id="KW-1185">Reference proteome</keyword>
<dbReference type="Proteomes" id="UP001237642">
    <property type="component" value="Unassembled WGS sequence"/>
</dbReference>
<name>A0AAD8M4D9_9APIA</name>
<organism evidence="1 2">
    <name type="scientific">Heracleum sosnowskyi</name>
    <dbReference type="NCBI Taxonomy" id="360622"/>
    <lineage>
        <taxon>Eukaryota</taxon>
        <taxon>Viridiplantae</taxon>
        <taxon>Streptophyta</taxon>
        <taxon>Embryophyta</taxon>
        <taxon>Tracheophyta</taxon>
        <taxon>Spermatophyta</taxon>
        <taxon>Magnoliopsida</taxon>
        <taxon>eudicotyledons</taxon>
        <taxon>Gunneridae</taxon>
        <taxon>Pentapetalae</taxon>
        <taxon>asterids</taxon>
        <taxon>campanulids</taxon>
        <taxon>Apiales</taxon>
        <taxon>Apiaceae</taxon>
        <taxon>Apioideae</taxon>
        <taxon>apioid superclade</taxon>
        <taxon>Tordylieae</taxon>
        <taxon>Tordyliinae</taxon>
        <taxon>Heracleum</taxon>
    </lineage>
</organism>
<reference evidence="1" key="1">
    <citation type="submission" date="2023-02" db="EMBL/GenBank/DDBJ databases">
        <title>Genome of toxic invasive species Heracleum sosnowskyi carries increased number of genes despite the absence of recent whole-genome duplications.</title>
        <authorList>
            <person name="Schelkunov M."/>
            <person name="Shtratnikova V."/>
            <person name="Makarenko M."/>
            <person name="Klepikova A."/>
            <person name="Omelchenko D."/>
            <person name="Novikova G."/>
            <person name="Obukhova E."/>
            <person name="Bogdanov V."/>
            <person name="Penin A."/>
            <person name="Logacheva M."/>
        </authorList>
    </citation>
    <scope>NUCLEOTIDE SEQUENCE</scope>
    <source>
        <strain evidence="1">Hsosn_3</strain>
        <tissue evidence="1">Leaf</tissue>
    </source>
</reference>
<evidence type="ECO:0000313" key="2">
    <source>
        <dbReference type="Proteomes" id="UP001237642"/>
    </source>
</evidence>
<protein>
    <submittedName>
        <fullName evidence="1">Uncharacterized protein</fullName>
    </submittedName>
</protein>
<proteinExistence type="predicted"/>
<dbReference type="AlphaFoldDB" id="A0AAD8M4D9"/>
<reference evidence="1" key="2">
    <citation type="submission" date="2023-05" db="EMBL/GenBank/DDBJ databases">
        <authorList>
            <person name="Schelkunov M.I."/>
        </authorList>
    </citation>
    <scope>NUCLEOTIDE SEQUENCE</scope>
    <source>
        <strain evidence="1">Hsosn_3</strain>
        <tissue evidence="1">Leaf</tissue>
    </source>
</reference>